<evidence type="ECO:0000256" key="2">
    <source>
        <dbReference type="ARBA" id="ARBA00008896"/>
    </source>
</evidence>
<dbReference type="InterPro" id="IPR036901">
    <property type="entry name" value="Asp/Orn_carbamoylTrfase_sf"/>
</dbReference>
<comment type="catalytic activity">
    <reaction evidence="7">
        <text>carbamoyl phosphate + L-aspartate = N-carbamoyl-L-aspartate + phosphate + H(+)</text>
        <dbReference type="Rhea" id="RHEA:20013"/>
        <dbReference type="ChEBI" id="CHEBI:15378"/>
        <dbReference type="ChEBI" id="CHEBI:29991"/>
        <dbReference type="ChEBI" id="CHEBI:32814"/>
        <dbReference type="ChEBI" id="CHEBI:43474"/>
        <dbReference type="ChEBI" id="CHEBI:58228"/>
        <dbReference type="EC" id="2.1.3.2"/>
    </reaction>
</comment>
<dbReference type="GO" id="GO:0016597">
    <property type="term" value="F:amino acid binding"/>
    <property type="evidence" value="ECO:0007669"/>
    <property type="project" value="InterPro"/>
</dbReference>
<dbReference type="PROSITE" id="PS00097">
    <property type="entry name" value="CARBAMOYLTRANSFERASE"/>
    <property type="match status" value="1"/>
</dbReference>
<dbReference type="NCBIfam" id="NF002032">
    <property type="entry name" value="PRK00856.1"/>
    <property type="match status" value="1"/>
</dbReference>
<dbReference type="Gene3D" id="3.40.50.1370">
    <property type="entry name" value="Aspartate/ornithine carbamoyltransferase"/>
    <property type="match status" value="2"/>
</dbReference>
<name>A0A3B1C9P8_9ZZZZ</name>
<protein>
    <recommendedName>
        <fullName evidence="3">aspartate carbamoyltransferase</fullName>
        <ecNumber evidence="3">2.1.3.2</ecNumber>
    </recommendedName>
</protein>
<dbReference type="InterPro" id="IPR002082">
    <property type="entry name" value="Asp_carbamoyltransf"/>
</dbReference>
<evidence type="ECO:0000256" key="3">
    <source>
        <dbReference type="ARBA" id="ARBA00013008"/>
    </source>
</evidence>
<dbReference type="AlphaFoldDB" id="A0A3B1C9P8"/>
<dbReference type="Pfam" id="PF02729">
    <property type="entry name" value="OTCace_N"/>
    <property type="match status" value="1"/>
</dbReference>
<gene>
    <name evidence="10" type="ORF">MNBD_NITROSPINAE04-1867</name>
</gene>
<dbReference type="EC" id="2.1.3.2" evidence="3"/>
<comment type="similarity">
    <text evidence="2">Belongs to the aspartate/ornithine carbamoyltransferase superfamily. ATCase family.</text>
</comment>
<dbReference type="PANTHER" id="PTHR45753:SF6">
    <property type="entry name" value="ASPARTATE CARBAMOYLTRANSFERASE"/>
    <property type="match status" value="1"/>
</dbReference>
<dbReference type="Pfam" id="PF00185">
    <property type="entry name" value="OTCace"/>
    <property type="match status" value="1"/>
</dbReference>
<evidence type="ECO:0000313" key="10">
    <source>
        <dbReference type="EMBL" id="VAX21393.1"/>
    </source>
</evidence>
<dbReference type="GO" id="GO:0006520">
    <property type="term" value="P:amino acid metabolic process"/>
    <property type="evidence" value="ECO:0007669"/>
    <property type="project" value="InterPro"/>
</dbReference>
<keyword evidence="4 10" id="KW-0808">Transferase</keyword>
<dbReference type="GO" id="GO:0044205">
    <property type="term" value="P:'de novo' UMP biosynthetic process"/>
    <property type="evidence" value="ECO:0007669"/>
    <property type="project" value="UniProtKB-UniPathway"/>
</dbReference>
<dbReference type="InterPro" id="IPR006130">
    <property type="entry name" value="Asp/Orn_carbamoylTrfase"/>
</dbReference>
<comment type="function">
    <text evidence="6">Catalyzes the condensation of carbamoyl phosphate and aspartate to form carbamoyl aspartate and inorganic phosphate, the committed step in the de novo pyrimidine nucleotide biosynthesis pathway.</text>
</comment>
<evidence type="ECO:0000259" key="9">
    <source>
        <dbReference type="Pfam" id="PF02729"/>
    </source>
</evidence>
<dbReference type="PANTHER" id="PTHR45753">
    <property type="entry name" value="ORNITHINE CARBAMOYLTRANSFERASE, MITOCHONDRIAL"/>
    <property type="match status" value="1"/>
</dbReference>
<dbReference type="PRINTS" id="PR00101">
    <property type="entry name" value="ATCASE"/>
</dbReference>
<dbReference type="HAMAP" id="MF_00001">
    <property type="entry name" value="Asp_carb_tr"/>
    <property type="match status" value="1"/>
</dbReference>
<reference evidence="10" key="1">
    <citation type="submission" date="2018-06" db="EMBL/GenBank/DDBJ databases">
        <authorList>
            <person name="Zhirakovskaya E."/>
        </authorList>
    </citation>
    <scope>NUCLEOTIDE SEQUENCE</scope>
</reference>
<sequence>MTATEEKTETVRHILSMADLPRDGIMNLLKTANMMKEISEREVKKIPTLRGRTVINCFLEPSTRTRTSFEIAGKRLSADVINISASGSSLTKGESLKDMANNLMAMKPDLMVIRTPNSGAPMQIARWVDCPVVNAGDGRHEHPSQSLLDLMTIKEHKNKLEGLNVAIVGDILNSRVARSNLLAMKALGMNVTICGPATLLPQNAENMADRVTTSLEDAVAGAEVVMMLRIQAERLTGASFPNLREYSRLFCLTPEIMKKTAKDVMVMHPGPINRGVEISPEVADGPWSVILDQVTNGVAVRMAILYLLLGGGLGSEAE</sequence>
<evidence type="ECO:0000256" key="6">
    <source>
        <dbReference type="ARBA" id="ARBA00043884"/>
    </source>
</evidence>
<keyword evidence="5" id="KW-0665">Pyrimidine biosynthesis</keyword>
<dbReference type="InterPro" id="IPR006131">
    <property type="entry name" value="Asp_carbamoyltransf_Asp/Orn-bd"/>
</dbReference>
<feature type="domain" description="Aspartate/ornithine carbamoyltransferase carbamoyl-P binding" evidence="9">
    <location>
        <begin position="12"/>
        <end position="155"/>
    </location>
</feature>
<dbReference type="SUPFAM" id="SSF53671">
    <property type="entry name" value="Aspartate/ornithine carbamoyltransferase"/>
    <property type="match status" value="1"/>
</dbReference>
<dbReference type="EMBL" id="UOGA01000200">
    <property type="protein sequence ID" value="VAX21393.1"/>
    <property type="molecule type" value="Genomic_DNA"/>
</dbReference>
<dbReference type="GO" id="GO:0004070">
    <property type="term" value="F:aspartate carbamoyltransferase activity"/>
    <property type="evidence" value="ECO:0007669"/>
    <property type="project" value="UniProtKB-EC"/>
</dbReference>
<organism evidence="10">
    <name type="scientific">hydrothermal vent metagenome</name>
    <dbReference type="NCBI Taxonomy" id="652676"/>
    <lineage>
        <taxon>unclassified sequences</taxon>
        <taxon>metagenomes</taxon>
        <taxon>ecological metagenomes</taxon>
    </lineage>
</organism>
<dbReference type="UniPathway" id="UPA00070">
    <property type="reaction ID" value="UER00116"/>
</dbReference>
<evidence type="ECO:0000259" key="8">
    <source>
        <dbReference type="Pfam" id="PF00185"/>
    </source>
</evidence>
<dbReference type="GO" id="GO:0006207">
    <property type="term" value="P:'de novo' pyrimidine nucleobase biosynthetic process"/>
    <property type="evidence" value="ECO:0007669"/>
    <property type="project" value="InterPro"/>
</dbReference>
<dbReference type="GO" id="GO:0005829">
    <property type="term" value="C:cytosol"/>
    <property type="evidence" value="ECO:0007669"/>
    <property type="project" value="TreeGrafter"/>
</dbReference>
<evidence type="ECO:0000256" key="7">
    <source>
        <dbReference type="ARBA" id="ARBA00048859"/>
    </source>
</evidence>
<evidence type="ECO:0000256" key="1">
    <source>
        <dbReference type="ARBA" id="ARBA00004852"/>
    </source>
</evidence>
<dbReference type="InterPro" id="IPR006132">
    <property type="entry name" value="Asp/Orn_carbamoyltranf_P-bd"/>
</dbReference>
<dbReference type="PRINTS" id="PR00100">
    <property type="entry name" value="AOTCASE"/>
</dbReference>
<dbReference type="NCBIfam" id="TIGR00670">
    <property type="entry name" value="asp_carb_tr"/>
    <property type="match status" value="1"/>
</dbReference>
<evidence type="ECO:0000256" key="4">
    <source>
        <dbReference type="ARBA" id="ARBA00022679"/>
    </source>
</evidence>
<evidence type="ECO:0000256" key="5">
    <source>
        <dbReference type="ARBA" id="ARBA00022975"/>
    </source>
</evidence>
<feature type="domain" description="Aspartate/ornithine carbamoyltransferase Asp/Orn-binding" evidence="8">
    <location>
        <begin position="161"/>
        <end position="308"/>
    </location>
</feature>
<proteinExistence type="inferred from homology"/>
<accession>A0A3B1C9P8</accession>
<comment type="pathway">
    <text evidence="1">Pyrimidine metabolism; UMP biosynthesis via de novo pathway; (S)-dihydroorotate from bicarbonate: step 2/3.</text>
</comment>